<feature type="compositionally biased region" description="Polar residues" evidence="1">
    <location>
        <begin position="158"/>
        <end position="178"/>
    </location>
</feature>
<evidence type="ECO:0000256" key="1">
    <source>
        <dbReference type="SAM" id="MobiDB-lite"/>
    </source>
</evidence>
<protein>
    <submittedName>
        <fullName evidence="2">Conjugal transfer pilus assembly protein TraB</fullName>
    </submittedName>
</protein>
<feature type="region of interest" description="Disordered" evidence="1">
    <location>
        <begin position="155"/>
        <end position="252"/>
    </location>
</feature>
<dbReference type="InterPro" id="IPR005498">
    <property type="entry name" value="T4SS_VirB10/TraB/TrbI"/>
</dbReference>
<feature type="region of interest" description="Disordered" evidence="1">
    <location>
        <begin position="1"/>
        <end position="30"/>
    </location>
</feature>
<feature type="compositionally biased region" description="Polar residues" evidence="1">
    <location>
        <begin position="1"/>
        <end position="21"/>
    </location>
</feature>
<evidence type="ECO:0000313" key="3">
    <source>
        <dbReference type="Proteomes" id="UP000199040"/>
    </source>
</evidence>
<dbReference type="CDD" id="cd16430">
    <property type="entry name" value="TraB"/>
    <property type="match status" value="1"/>
</dbReference>
<reference evidence="2 3" key="1">
    <citation type="submission" date="2016-10" db="EMBL/GenBank/DDBJ databases">
        <authorList>
            <person name="de Groot N.N."/>
        </authorList>
    </citation>
    <scope>NUCLEOTIDE SEQUENCE [LARGE SCALE GENOMIC DNA]</scope>
    <source>
        <strain evidence="2 3">CGMCC 1.6848</strain>
    </source>
</reference>
<keyword evidence="3" id="KW-1185">Reference proteome</keyword>
<name>A0A1I3FPX0_9GAMM</name>
<dbReference type="Pfam" id="PF03743">
    <property type="entry name" value="TrbI"/>
    <property type="match status" value="1"/>
</dbReference>
<accession>A0A1I3FPX0</accession>
<feature type="region of interest" description="Disordered" evidence="1">
    <location>
        <begin position="66"/>
        <end position="88"/>
    </location>
</feature>
<proteinExistence type="predicted"/>
<gene>
    <name evidence="2" type="ORF">SAMN04487959_12025</name>
</gene>
<dbReference type="AlphaFoldDB" id="A0A1I3FPX0"/>
<organism evidence="2 3">
    <name type="scientific">Modicisalibacter xianhensis</name>
    <dbReference type="NCBI Taxonomy" id="442341"/>
    <lineage>
        <taxon>Bacteria</taxon>
        <taxon>Pseudomonadati</taxon>
        <taxon>Pseudomonadota</taxon>
        <taxon>Gammaproteobacteria</taxon>
        <taxon>Oceanospirillales</taxon>
        <taxon>Halomonadaceae</taxon>
        <taxon>Modicisalibacter</taxon>
    </lineage>
</organism>
<sequence length="495" mass="52930">MAEDQNTQQPGESGQDKNSTVAKAKAKSKIVSQSLLERAQGRKWLLYGGGACVVIWLVASNAISARDSSNDKAPPPPEFMDTTPDTRHGEEVTISRLQQQLREAHEEIAEQRESQAQRDARLQAQLEEMQAGMESEREETRTTMEQLRARLADIASGEDNSSAVHIGTSSNGNTSANRSPADYLRPPRGDDPGVVPPPPVARRDSDSGRAGLPPRQQASTQGGAMPSRLPQYQKDEGPADPIVLNGSSGEPSARILRNDEAQQDDDEEDLGPPKAGFLPMGSFSEVAMLTGADFGAAERTRNNPQPVLFRIQNDAFLPGSARYRLADCFGMGGGYGDLSSERAHINVTRISCVDTRTGMMLESPINGYIVDSDGRLGLRGKVERRAGALLGKAMLAGFAEGASSIAATAAQGAESAVTGSGVVTTIDPDSVAEVGMYGGAGRAMEILAERYIEEAESMFPVIEVPSGRRGTVVIQEGQKLEWEAYELAEKMPSEG</sequence>
<dbReference type="STRING" id="442341.SAMN04487959_12025"/>
<evidence type="ECO:0000313" key="2">
    <source>
        <dbReference type="EMBL" id="SFI13214.1"/>
    </source>
</evidence>
<dbReference type="RefSeq" id="WP_092849892.1">
    <property type="nucleotide sequence ID" value="NZ_FOPY01000020.1"/>
</dbReference>
<dbReference type="Proteomes" id="UP000199040">
    <property type="component" value="Unassembled WGS sequence"/>
</dbReference>
<dbReference type="EMBL" id="FOPY01000020">
    <property type="protein sequence ID" value="SFI13214.1"/>
    <property type="molecule type" value="Genomic_DNA"/>
</dbReference>